<sequence length="60" mass="6203">MIEKGEWVTGRIQGGAAGADAAAVPRIAEPLPSLPDHAARLPFPESSMPGRAVRLPSTTP</sequence>
<feature type="region of interest" description="Disordered" evidence="1">
    <location>
        <begin position="35"/>
        <end position="60"/>
    </location>
</feature>
<evidence type="ECO:0000313" key="2">
    <source>
        <dbReference type="EMBL" id="KAG2588162.1"/>
    </source>
</evidence>
<reference evidence="2" key="1">
    <citation type="submission" date="2020-05" db="EMBL/GenBank/DDBJ databases">
        <title>WGS assembly of Panicum virgatum.</title>
        <authorList>
            <person name="Lovell J.T."/>
            <person name="Jenkins J."/>
            <person name="Shu S."/>
            <person name="Juenger T.E."/>
            <person name="Schmutz J."/>
        </authorList>
    </citation>
    <scope>NUCLEOTIDE SEQUENCE</scope>
    <source>
        <strain evidence="2">AP13</strain>
    </source>
</reference>
<comment type="caution">
    <text evidence="2">The sequence shown here is derived from an EMBL/GenBank/DDBJ whole genome shotgun (WGS) entry which is preliminary data.</text>
</comment>
<keyword evidence="3" id="KW-1185">Reference proteome</keyword>
<dbReference type="AlphaFoldDB" id="A0A8T0RP80"/>
<protein>
    <submittedName>
        <fullName evidence="2">Uncharacterized protein</fullName>
    </submittedName>
</protein>
<dbReference type="EMBL" id="CM029046">
    <property type="protein sequence ID" value="KAG2588162.1"/>
    <property type="molecule type" value="Genomic_DNA"/>
</dbReference>
<name>A0A8T0RP80_PANVG</name>
<evidence type="ECO:0000256" key="1">
    <source>
        <dbReference type="SAM" id="MobiDB-lite"/>
    </source>
</evidence>
<accession>A0A8T0RP80</accession>
<evidence type="ECO:0000313" key="3">
    <source>
        <dbReference type="Proteomes" id="UP000823388"/>
    </source>
</evidence>
<proteinExistence type="predicted"/>
<organism evidence="2 3">
    <name type="scientific">Panicum virgatum</name>
    <name type="common">Blackwell switchgrass</name>
    <dbReference type="NCBI Taxonomy" id="38727"/>
    <lineage>
        <taxon>Eukaryota</taxon>
        <taxon>Viridiplantae</taxon>
        <taxon>Streptophyta</taxon>
        <taxon>Embryophyta</taxon>
        <taxon>Tracheophyta</taxon>
        <taxon>Spermatophyta</taxon>
        <taxon>Magnoliopsida</taxon>
        <taxon>Liliopsida</taxon>
        <taxon>Poales</taxon>
        <taxon>Poaceae</taxon>
        <taxon>PACMAD clade</taxon>
        <taxon>Panicoideae</taxon>
        <taxon>Panicodae</taxon>
        <taxon>Paniceae</taxon>
        <taxon>Panicinae</taxon>
        <taxon>Panicum</taxon>
        <taxon>Panicum sect. Hiantes</taxon>
    </lineage>
</organism>
<gene>
    <name evidence="2" type="ORF">PVAP13_5NG208181</name>
</gene>
<dbReference type="Proteomes" id="UP000823388">
    <property type="component" value="Chromosome 5N"/>
</dbReference>